<organism evidence="1 2">
    <name type="scientific">Sulfuriferula multivorans</name>
    <dbReference type="NCBI Taxonomy" id="1559896"/>
    <lineage>
        <taxon>Bacteria</taxon>
        <taxon>Pseudomonadati</taxon>
        <taxon>Pseudomonadota</taxon>
        <taxon>Betaproteobacteria</taxon>
        <taxon>Nitrosomonadales</taxon>
        <taxon>Sulfuricellaceae</taxon>
        <taxon>Sulfuriferula</taxon>
    </lineage>
</organism>
<comment type="caution">
    <text evidence="1">The sequence shown here is derived from an EMBL/GenBank/DDBJ whole genome shotgun (WGS) entry which is preliminary data.</text>
</comment>
<dbReference type="EMBL" id="BGOW01000027">
    <property type="protein sequence ID" value="GBL46795.1"/>
    <property type="molecule type" value="Genomic_DNA"/>
</dbReference>
<evidence type="ECO:0000313" key="1">
    <source>
        <dbReference type="EMBL" id="GBL46795.1"/>
    </source>
</evidence>
<dbReference type="Proteomes" id="UP000286806">
    <property type="component" value="Unassembled WGS sequence"/>
</dbReference>
<protein>
    <submittedName>
        <fullName evidence="1">Uncharacterized protein</fullName>
    </submittedName>
</protein>
<dbReference type="AlphaFoldDB" id="A0A401JGP1"/>
<accession>A0A401JGP1</accession>
<keyword evidence="2" id="KW-1185">Reference proteome</keyword>
<reference evidence="1 2" key="1">
    <citation type="journal article" date="2019" name="Front. Microbiol.">
        <title>Genomes of Neutrophilic Sulfur-Oxidizing Chemolithoautotrophs Representing 9 Proteobacterial Species From 8 Genera.</title>
        <authorList>
            <person name="Watanabe T."/>
            <person name="Kojima H."/>
            <person name="Umezawa K."/>
            <person name="Hori C."/>
            <person name="Takasuka T.E."/>
            <person name="Kato Y."/>
            <person name="Fukui M."/>
        </authorList>
    </citation>
    <scope>NUCLEOTIDE SEQUENCE [LARGE SCALE GENOMIC DNA]</scope>
    <source>
        <strain evidence="1 2">TTN</strain>
    </source>
</reference>
<gene>
    <name evidence="1" type="ORF">SFMTTN_2620</name>
</gene>
<sequence length="183" mass="20581">MLGLAALGLLSWLRGAAMAQFLRYLRRTRWLLLTLLAIYAYTLPGENISTVLGSFSPSVQGLQYGILRLVRMVLLLAALSILMRSIPRDDLLLGIYRILSPLQWFGVDAERIAVRLWLTLHYAETALGNTRTTNMKQRLEALQLNSVLPVDTQSQVELPDRTMGWTDYLCMFVALVGGAVTLW</sequence>
<proteinExistence type="predicted"/>
<name>A0A401JGP1_9PROT</name>
<evidence type="ECO:0000313" key="2">
    <source>
        <dbReference type="Proteomes" id="UP000286806"/>
    </source>
</evidence>